<dbReference type="Pfam" id="PF11304">
    <property type="entry name" value="DUF3106"/>
    <property type="match status" value="1"/>
</dbReference>
<proteinExistence type="predicted"/>
<evidence type="ECO:0000256" key="1">
    <source>
        <dbReference type="SAM" id="MobiDB-lite"/>
    </source>
</evidence>
<dbReference type="RefSeq" id="WP_193779709.1">
    <property type="nucleotide sequence ID" value="NZ_JADDOJ010000017.1"/>
</dbReference>
<feature type="signal peptide" evidence="2">
    <location>
        <begin position="1"/>
        <end position="28"/>
    </location>
</feature>
<name>A0ABR9SCT8_9BURK</name>
<sequence>MSQPPATRPLHRALFALGVAALASLCLAQGVPPAAGTAVPAASAASAPRAAARPNGQGARGISRQATRPQWRELGPAQQKALAPLAPKWDTLNEPQKRKWLAMSSNFSRMAPEEQAKLHSRMTEWVSLSPQQRIQARLNYGEARKIPADDKRAKWEAYQQLSPEEKRRLAAAAPKAPVTAAAAVRPVAPGKLAAVPHPRASAPLVEGRSPRIAVAPHQLDHNTLLPQPAPAHEAAGAR</sequence>
<feature type="compositionally biased region" description="Low complexity" evidence="1">
    <location>
        <begin position="43"/>
        <end position="54"/>
    </location>
</feature>
<protein>
    <submittedName>
        <fullName evidence="3">DUF3106 domain-containing protein</fullName>
    </submittedName>
</protein>
<feature type="chain" id="PRO_5047328589" evidence="2">
    <location>
        <begin position="29"/>
        <end position="238"/>
    </location>
</feature>
<feature type="region of interest" description="Disordered" evidence="1">
    <location>
        <begin position="43"/>
        <end position="70"/>
    </location>
</feature>
<organism evidence="3 4">
    <name type="scientific">Ramlibacter aquaticus</name>
    <dbReference type="NCBI Taxonomy" id="2780094"/>
    <lineage>
        <taxon>Bacteria</taxon>
        <taxon>Pseudomonadati</taxon>
        <taxon>Pseudomonadota</taxon>
        <taxon>Betaproteobacteria</taxon>
        <taxon>Burkholderiales</taxon>
        <taxon>Comamonadaceae</taxon>
        <taxon>Ramlibacter</taxon>
    </lineage>
</organism>
<evidence type="ECO:0000256" key="2">
    <source>
        <dbReference type="SAM" id="SignalP"/>
    </source>
</evidence>
<evidence type="ECO:0000313" key="3">
    <source>
        <dbReference type="EMBL" id="MBE7940164.1"/>
    </source>
</evidence>
<accession>A0ABR9SCT8</accession>
<reference evidence="3 4" key="1">
    <citation type="submission" date="2020-10" db="EMBL/GenBank/DDBJ databases">
        <title>Draft genome of Ramlibacter aquaticus LMG 30558.</title>
        <authorList>
            <person name="Props R."/>
        </authorList>
    </citation>
    <scope>NUCLEOTIDE SEQUENCE [LARGE SCALE GENOMIC DNA]</scope>
    <source>
        <strain evidence="3 4">LMG 30558</strain>
    </source>
</reference>
<keyword evidence="2" id="KW-0732">Signal</keyword>
<dbReference type="Proteomes" id="UP000715965">
    <property type="component" value="Unassembled WGS sequence"/>
</dbReference>
<evidence type="ECO:0000313" key="4">
    <source>
        <dbReference type="Proteomes" id="UP000715965"/>
    </source>
</evidence>
<gene>
    <name evidence="3" type="ORF">IM725_06235</name>
</gene>
<dbReference type="InterPro" id="IPR021455">
    <property type="entry name" value="DUF3106"/>
</dbReference>
<comment type="caution">
    <text evidence="3">The sequence shown here is derived from an EMBL/GenBank/DDBJ whole genome shotgun (WGS) entry which is preliminary data.</text>
</comment>
<keyword evidence="4" id="KW-1185">Reference proteome</keyword>
<dbReference type="EMBL" id="JADDOJ010000017">
    <property type="protein sequence ID" value="MBE7940164.1"/>
    <property type="molecule type" value="Genomic_DNA"/>
</dbReference>